<keyword evidence="1" id="KW-1133">Transmembrane helix</keyword>
<dbReference type="AlphaFoldDB" id="A0A1Z4C499"/>
<sequence length="208" mass="23375">MQGIIDTIVNAYVAVMVFFTDLGKGLKSFFDAVIQSLANVFQMVIDFYTSAFESIGSFFSSIPDTLKSYWDAFIAYAESLWPFMKSFFQFNYTFIRWFADTCWVYFVNVFKSLYYALVDFPILLLKKLFGAFSWLLQWVYDSCSYCIAGGSGSGSGSMSVFSSIWSSISPSVLYCAQQSGVQEALQVLTCGLVVFVSLKSLMLVLKAL</sequence>
<protein>
    <submittedName>
        <fullName evidence="2">Uncharacterized protein</fullName>
    </submittedName>
</protein>
<proteinExistence type="predicted"/>
<organism evidence="2 3">
    <name type="scientific">Methylovulum psychrotolerans</name>
    <dbReference type="NCBI Taxonomy" id="1704499"/>
    <lineage>
        <taxon>Bacteria</taxon>
        <taxon>Pseudomonadati</taxon>
        <taxon>Pseudomonadota</taxon>
        <taxon>Gammaproteobacteria</taxon>
        <taxon>Methylococcales</taxon>
        <taxon>Methylococcaceae</taxon>
        <taxon>Methylovulum</taxon>
    </lineage>
</organism>
<gene>
    <name evidence="2" type="ORF">CEK71_20965</name>
</gene>
<reference evidence="2 3" key="1">
    <citation type="submission" date="2017-06" db="EMBL/GenBank/DDBJ databases">
        <title>Genome Sequencing of the methanotroph Methylovulum psychrotolerants str. HV10-M2 isolated from a high-altitude environment.</title>
        <authorList>
            <person name="Mateos-Rivera A."/>
        </authorList>
    </citation>
    <scope>NUCLEOTIDE SEQUENCE [LARGE SCALE GENOMIC DNA]</scope>
    <source>
        <strain evidence="2 3">HV10_M2</strain>
    </source>
</reference>
<name>A0A1Z4C499_9GAMM</name>
<keyword evidence="1" id="KW-0472">Membrane</keyword>
<dbReference type="OrthoDB" id="9980153at2"/>
<dbReference type="KEGG" id="mpsy:CEK71_20965"/>
<keyword evidence="3" id="KW-1185">Reference proteome</keyword>
<keyword evidence="1" id="KW-0812">Transmembrane</keyword>
<dbReference type="Proteomes" id="UP000197019">
    <property type="component" value="Chromosome"/>
</dbReference>
<feature type="transmembrane region" description="Helical" evidence="1">
    <location>
        <begin position="184"/>
        <end position="205"/>
    </location>
</feature>
<evidence type="ECO:0000313" key="2">
    <source>
        <dbReference type="EMBL" id="ASF48335.1"/>
    </source>
</evidence>
<accession>A0A1Z4C499</accession>
<dbReference type="EMBL" id="CP022129">
    <property type="protein sequence ID" value="ASF48335.1"/>
    <property type="molecule type" value="Genomic_DNA"/>
</dbReference>
<dbReference type="RefSeq" id="WP_088621205.1">
    <property type="nucleotide sequence ID" value="NZ_CP022129.1"/>
</dbReference>
<evidence type="ECO:0000256" key="1">
    <source>
        <dbReference type="SAM" id="Phobius"/>
    </source>
</evidence>
<evidence type="ECO:0000313" key="3">
    <source>
        <dbReference type="Proteomes" id="UP000197019"/>
    </source>
</evidence>